<reference evidence="2 3" key="1">
    <citation type="submission" date="2020-08" db="EMBL/GenBank/DDBJ databases">
        <title>Genomic Encyclopedia of Type Strains, Phase IV (KMG-IV): sequencing the most valuable type-strain genomes for metagenomic binning, comparative biology and taxonomic classification.</title>
        <authorList>
            <person name="Goeker M."/>
        </authorList>
    </citation>
    <scope>NUCLEOTIDE SEQUENCE [LARGE SCALE GENOMIC DNA]</scope>
    <source>
        <strain evidence="2 3">DSM 12706</strain>
    </source>
</reference>
<evidence type="ECO:0008006" key="4">
    <source>
        <dbReference type="Google" id="ProtNLM"/>
    </source>
</evidence>
<evidence type="ECO:0000313" key="3">
    <source>
        <dbReference type="Proteomes" id="UP000542353"/>
    </source>
</evidence>
<feature type="signal peptide" evidence="1">
    <location>
        <begin position="1"/>
        <end position="24"/>
    </location>
</feature>
<comment type="caution">
    <text evidence="2">The sequence shown here is derived from an EMBL/GenBank/DDBJ whole genome shotgun (WGS) entry which is preliminary data.</text>
</comment>
<feature type="chain" id="PRO_5030925936" description="DUF3551 domain-containing protein" evidence="1">
    <location>
        <begin position="25"/>
        <end position="88"/>
    </location>
</feature>
<dbReference type="AlphaFoldDB" id="A0A7W7Z209"/>
<organism evidence="2 3">
    <name type="scientific">Rhodopseudomonas rhenobacensis</name>
    <dbReference type="NCBI Taxonomy" id="87461"/>
    <lineage>
        <taxon>Bacteria</taxon>
        <taxon>Pseudomonadati</taxon>
        <taxon>Pseudomonadota</taxon>
        <taxon>Alphaproteobacteria</taxon>
        <taxon>Hyphomicrobiales</taxon>
        <taxon>Nitrobacteraceae</taxon>
        <taxon>Rhodopseudomonas</taxon>
    </lineage>
</organism>
<keyword evidence="3" id="KW-1185">Reference proteome</keyword>
<evidence type="ECO:0000313" key="2">
    <source>
        <dbReference type="EMBL" id="MBB5046350.1"/>
    </source>
</evidence>
<name>A0A7W7Z209_9BRAD</name>
<dbReference type="Proteomes" id="UP000542353">
    <property type="component" value="Unassembled WGS sequence"/>
</dbReference>
<proteinExistence type="predicted"/>
<sequence>MRAALLALLALGAVSAIDTTPAEARDYPFCIKGKDYAQVLGDCSFSTYQQCQATASGRYAYCDTNPYYSFGAVEQEPQPRRSRRHYRD</sequence>
<keyword evidence="1" id="KW-0732">Signal</keyword>
<gene>
    <name evidence="2" type="ORF">HNR60_001095</name>
</gene>
<protein>
    <recommendedName>
        <fullName evidence="4">DUF3551 domain-containing protein</fullName>
    </recommendedName>
</protein>
<dbReference type="Pfam" id="PF12071">
    <property type="entry name" value="DUF3551"/>
    <property type="match status" value="1"/>
</dbReference>
<evidence type="ECO:0000256" key="1">
    <source>
        <dbReference type="SAM" id="SignalP"/>
    </source>
</evidence>
<accession>A0A7W7Z209</accession>
<dbReference type="RefSeq" id="WP_184255141.1">
    <property type="nucleotide sequence ID" value="NZ_JACHIH010000004.1"/>
</dbReference>
<dbReference type="EMBL" id="JACHIH010000004">
    <property type="protein sequence ID" value="MBB5046350.1"/>
    <property type="molecule type" value="Genomic_DNA"/>
</dbReference>
<dbReference type="InterPro" id="IPR021937">
    <property type="entry name" value="DUF3551"/>
</dbReference>